<dbReference type="InterPro" id="IPR003439">
    <property type="entry name" value="ABC_transporter-like_ATP-bd"/>
</dbReference>
<dbReference type="InterPro" id="IPR016024">
    <property type="entry name" value="ARM-type_fold"/>
</dbReference>
<dbReference type="PANTHER" id="PTHR19211">
    <property type="entry name" value="ATP-BINDING TRANSPORT PROTEIN-RELATED"/>
    <property type="match status" value="1"/>
</dbReference>
<comment type="pathway">
    <text evidence="2">Protein biosynthesis; polypeptide chain elongation.</text>
</comment>
<dbReference type="PANTHER" id="PTHR19211:SF5">
    <property type="entry name" value="ELONGATION FACTOR 3A-RELATED"/>
    <property type="match status" value="1"/>
</dbReference>
<evidence type="ECO:0000313" key="15">
    <source>
        <dbReference type="Proteomes" id="UP001515480"/>
    </source>
</evidence>
<dbReference type="CDD" id="cd18626">
    <property type="entry name" value="CD_eEF3"/>
    <property type="match status" value="1"/>
</dbReference>
<dbReference type="InterPro" id="IPR027417">
    <property type="entry name" value="P-loop_NTPase"/>
</dbReference>
<evidence type="ECO:0000256" key="12">
    <source>
        <dbReference type="ARBA" id="ARBA00049360"/>
    </source>
</evidence>
<evidence type="ECO:0000256" key="5">
    <source>
        <dbReference type="ARBA" id="ARBA00022737"/>
    </source>
</evidence>
<keyword evidence="11" id="KW-0648">Protein biosynthesis</keyword>
<feature type="domain" description="ABC transporter" evidence="13">
    <location>
        <begin position="408"/>
        <end position="621"/>
    </location>
</feature>
<keyword evidence="4" id="KW-0963">Cytoplasm</keyword>
<evidence type="ECO:0000256" key="2">
    <source>
        <dbReference type="ARBA" id="ARBA00004815"/>
    </source>
</evidence>
<feature type="domain" description="ABC transporter" evidence="13">
    <location>
        <begin position="649"/>
        <end position="980"/>
    </location>
</feature>
<dbReference type="GO" id="GO:0016887">
    <property type="term" value="F:ATP hydrolysis activity"/>
    <property type="evidence" value="ECO:0007669"/>
    <property type="project" value="InterPro"/>
</dbReference>
<dbReference type="Pfam" id="PF24987">
    <property type="entry name" value="HEAT_EF3_N"/>
    <property type="match status" value="1"/>
</dbReference>
<dbReference type="PROSITE" id="PS00211">
    <property type="entry name" value="ABC_TRANSPORTER_1"/>
    <property type="match status" value="2"/>
</dbReference>
<dbReference type="InterPro" id="IPR011989">
    <property type="entry name" value="ARM-like"/>
</dbReference>
<evidence type="ECO:0000256" key="6">
    <source>
        <dbReference type="ARBA" id="ARBA00022741"/>
    </source>
</evidence>
<evidence type="ECO:0000313" key="14">
    <source>
        <dbReference type="EMBL" id="KAL1506987.1"/>
    </source>
</evidence>
<evidence type="ECO:0000256" key="8">
    <source>
        <dbReference type="ARBA" id="ARBA00022801"/>
    </source>
</evidence>
<accession>A0AB34IT28</accession>
<dbReference type="SUPFAM" id="SSF48371">
    <property type="entry name" value="ARM repeat"/>
    <property type="match status" value="1"/>
</dbReference>
<evidence type="ECO:0000259" key="13">
    <source>
        <dbReference type="PROSITE" id="PS50893"/>
    </source>
</evidence>
<dbReference type="AlphaFoldDB" id="A0AB34IT28"/>
<comment type="catalytic activity">
    <reaction evidence="12">
        <text>ATP + H2O = ADP + phosphate + H(+)</text>
        <dbReference type="Rhea" id="RHEA:13065"/>
        <dbReference type="ChEBI" id="CHEBI:15377"/>
        <dbReference type="ChEBI" id="CHEBI:15378"/>
        <dbReference type="ChEBI" id="CHEBI:30616"/>
        <dbReference type="ChEBI" id="CHEBI:43474"/>
        <dbReference type="ChEBI" id="CHEBI:456216"/>
    </reaction>
</comment>
<dbReference type="Gene3D" id="3.40.50.300">
    <property type="entry name" value="P-loop containing nucleotide triphosphate hydrolases"/>
    <property type="match status" value="2"/>
</dbReference>
<evidence type="ECO:0000256" key="9">
    <source>
        <dbReference type="ARBA" id="ARBA00022840"/>
    </source>
</evidence>
<evidence type="ECO:0000256" key="10">
    <source>
        <dbReference type="ARBA" id="ARBA00022884"/>
    </source>
</evidence>
<dbReference type="GO" id="GO:0003746">
    <property type="term" value="F:translation elongation factor activity"/>
    <property type="evidence" value="ECO:0007669"/>
    <property type="project" value="UniProtKB-KW"/>
</dbReference>
<comment type="subcellular location">
    <subcellularLocation>
        <location evidence="1">Cytoplasm</location>
    </subcellularLocation>
</comment>
<dbReference type="Gene3D" id="2.40.50.990">
    <property type="match status" value="1"/>
</dbReference>
<comment type="similarity">
    <text evidence="3">Belongs to the ABC transporter superfamily. ABCF family. EF3 subfamily.</text>
</comment>
<dbReference type="CDD" id="cd03221">
    <property type="entry name" value="ABCF_EF-3"/>
    <property type="match status" value="1"/>
</dbReference>
<proteinExistence type="inferred from homology"/>
<name>A0AB34IT28_PRYPA</name>
<comment type="caution">
    <text evidence="14">The sequence shown here is derived from an EMBL/GenBank/DDBJ whole genome shotgun (WGS) entry which is preliminary data.</text>
</comment>
<dbReference type="InterPro" id="IPR047038">
    <property type="entry name" value="eEF3_chromodomain-like_sf"/>
</dbReference>
<dbReference type="Pfam" id="PF00005">
    <property type="entry name" value="ABC_tran"/>
    <property type="match status" value="3"/>
</dbReference>
<keyword evidence="5" id="KW-0677">Repeat</keyword>
<dbReference type="Gene3D" id="1.25.10.10">
    <property type="entry name" value="Leucine-rich Repeat Variant"/>
    <property type="match status" value="1"/>
</dbReference>
<evidence type="ECO:0000256" key="4">
    <source>
        <dbReference type="ARBA" id="ARBA00022490"/>
    </source>
</evidence>
<dbReference type="GO" id="GO:0005524">
    <property type="term" value="F:ATP binding"/>
    <property type="evidence" value="ECO:0007669"/>
    <property type="project" value="UniProtKB-KW"/>
</dbReference>
<dbReference type="Pfam" id="PF24984">
    <property type="entry name" value="HEAT_EF3_GNC1"/>
    <property type="match status" value="1"/>
</dbReference>
<dbReference type="InterPro" id="IPR050611">
    <property type="entry name" value="ABCF"/>
</dbReference>
<dbReference type="InterPro" id="IPR015688">
    <property type="entry name" value="eEF3_ABC2_chromodomain-like"/>
</dbReference>
<keyword evidence="7" id="KW-0251">Elongation factor</keyword>
<evidence type="ECO:0000256" key="7">
    <source>
        <dbReference type="ARBA" id="ARBA00022768"/>
    </source>
</evidence>
<evidence type="ECO:0000256" key="3">
    <source>
        <dbReference type="ARBA" id="ARBA00011054"/>
    </source>
</evidence>
<protein>
    <recommendedName>
        <fullName evidence="13">ABC transporter domain-containing protein</fullName>
    </recommendedName>
</protein>
<dbReference type="GO" id="GO:0005737">
    <property type="term" value="C:cytoplasm"/>
    <property type="evidence" value="ECO:0007669"/>
    <property type="project" value="UniProtKB-SubCell"/>
</dbReference>
<gene>
    <name evidence="14" type="ORF">AB1Y20_007851</name>
</gene>
<organism evidence="14 15">
    <name type="scientific">Prymnesium parvum</name>
    <name type="common">Toxic golden alga</name>
    <dbReference type="NCBI Taxonomy" id="97485"/>
    <lineage>
        <taxon>Eukaryota</taxon>
        <taxon>Haptista</taxon>
        <taxon>Haptophyta</taxon>
        <taxon>Prymnesiophyceae</taxon>
        <taxon>Prymnesiales</taxon>
        <taxon>Prymnesiaceae</taxon>
        <taxon>Prymnesium</taxon>
    </lineage>
</organism>
<sequence>MTSGEAARLAVEWSEAAGALLPPPPLSADEACAALHAALDPQRAPAAALHGVQQLAEWAEARRAQWLEPYVMAFLPSVLALCADKQRAVQLAAEAAGRAMMRALHPVAVDGALPLLCAEFDAHRWQTKLAALAMLTAMAEASPAAVGANLATLVVKLMEVAQDPKPSIKQAATRALRQCCAVITNPDVSPLIDAVIAANLDPSLADGAVDQLVATPFVHPVDEQTLALLVPLLLRALRARAAAATIRKAALVVDTMLKLATSAAAVAPIAAELRAELARDAAEVALPEVRQKVGEALATLDAAGVPSAGGGGGGGGVSAAEVEALLRRVAPPCGGAAPPVFAWVARVSAPHFGRGAPLDAAVVEAYLRASLSAADASAVAERFLSEGALLFGVETDAAEEEQDDLEVLCDCDFSLAYGNRVLLHSTPLKLKRGKCYGLIGPNGAGKSTLMRSIALGTLEGFPQGIRSVYVECDVSAADGEVSCIDFALADPDLKASSKEEVAAMLRSVGFSERLMDQPVGALSGGWRMRFALSRAMLRQPELLLLDEPTNHIDAHGVEWLTRYLQNLSDQSISSMIVSHDSAFLDAVAQAIVHFEKTRKLKVYQGNLSAFVQRMPEAAAYYRLESQTVAFSFPSPGPLEGVTSRTKAIVKLTNASFTYAAASLPALVEVSAQLSMASRVAVVGPNGAGKSTLIKLLVGELLLEEGAGRLEKHPNMRLAYVAQHAFHHIERHLDKSPAAYLEWRFSGGVDAEGPALNFLTLDEDEAKLVGQKKGQVEKLVGRRKSKKGVEYEVQLVGCADPMYDNEWVSREELLQRTWTDPDDKKKRKRECGSAMAKLIAQADERCAFQQSGISEKKLTAADVQAHFDQFNLEAQFGTHAKISALSGGQKVKVVLAAAMWMEPHVLILDEPTNFLDRDSLGALTCAVKAFGGGVVVVSHQREFYSAVCTEIWTMDGGRCTVTGSDWWDGFEKARKKEAEKAVKEAAKADKEDKKPGTVSKIELKKIKKKVADMRKNGEDVNTDDEIQKAGYALDVN</sequence>
<evidence type="ECO:0000256" key="11">
    <source>
        <dbReference type="ARBA" id="ARBA00022917"/>
    </source>
</evidence>
<dbReference type="SMART" id="SM00382">
    <property type="entry name" value="AAA"/>
    <property type="match status" value="2"/>
</dbReference>
<evidence type="ECO:0000256" key="1">
    <source>
        <dbReference type="ARBA" id="ARBA00004496"/>
    </source>
</evidence>
<reference evidence="14 15" key="1">
    <citation type="journal article" date="2024" name="Science">
        <title>Giant polyketide synthase enzymes in the biosynthesis of giant marine polyether toxins.</title>
        <authorList>
            <person name="Fallon T.R."/>
            <person name="Shende V.V."/>
            <person name="Wierzbicki I.H."/>
            <person name="Pendleton A.L."/>
            <person name="Watervoot N.F."/>
            <person name="Auber R.P."/>
            <person name="Gonzalez D.J."/>
            <person name="Wisecaver J.H."/>
            <person name="Moore B.S."/>
        </authorList>
    </citation>
    <scope>NUCLEOTIDE SEQUENCE [LARGE SCALE GENOMIC DNA]</scope>
    <source>
        <strain evidence="14 15">12B1</strain>
    </source>
</reference>
<dbReference type="InterPro" id="IPR017871">
    <property type="entry name" value="ABC_transporter-like_CS"/>
</dbReference>
<keyword evidence="15" id="KW-1185">Reference proteome</keyword>
<dbReference type="Proteomes" id="UP001515480">
    <property type="component" value="Unassembled WGS sequence"/>
</dbReference>
<dbReference type="GO" id="GO:0003723">
    <property type="term" value="F:RNA binding"/>
    <property type="evidence" value="ECO:0007669"/>
    <property type="project" value="UniProtKB-KW"/>
</dbReference>
<keyword evidence="10" id="KW-0694">RNA-binding</keyword>
<keyword evidence="9" id="KW-0067">ATP-binding</keyword>
<dbReference type="PROSITE" id="PS50893">
    <property type="entry name" value="ABC_TRANSPORTER_2"/>
    <property type="match status" value="2"/>
</dbReference>
<dbReference type="SUPFAM" id="SSF52540">
    <property type="entry name" value="P-loop containing nucleoside triphosphate hydrolases"/>
    <property type="match status" value="2"/>
</dbReference>
<dbReference type="InterPro" id="IPR003593">
    <property type="entry name" value="AAA+_ATPase"/>
</dbReference>
<dbReference type="EMBL" id="JBGBPQ010000018">
    <property type="protein sequence ID" value="KAL1506987.1"/>
    <property type="molecule type" value="Genomic_DNA"/>
</dbReference>
<keyword evidence="8" id="KW-0378">Hydrolase</keyword>
<keyword evidence="6" id="KW-0547">Nucleotide-binding</keyword>